<dbReference type="InterPro" id="IPR051496">
    <property type="entry name" value="H-rev107_PLA/AT"/>
</dbReference>
<name>A0ABD3WTZ5_SINWO</name>
<dbReference type="GO" id="GO:0016787">
    <property type="term" value="F:hydrolase activity"/>
    <property type="evidence" value="ECO:0007669"/>
    <property type="project" value="UniProtKB-KW"/>
</dbReference>
<dbReference type="PROSITE" id="PS51934">
    <property type="entry name" value="LRAT"/>
    <property type="match status" value="1"/>
</dbReference>
<dbReference type="GO" id="GO:0006629">
    <property type="term" value="P:lipid metabolic process"/>
    <property type="evidence" value="ECO:0007669"/>
    <property type="project" value="UniProtKB-KW"/>
</dbReference>
<evidence type="ECO:0000256" key="2">
    <source>
        <dbReference type="ARBA" id="ARBA00022679"/>
    </source>
</evidence>
<keyword evidence="3" id="KW-0378">Hydrolase</keyword>
<evidence type="ECO:0000256" key="4">
    <source>
        <dbReference type="ARBA" id="ARBA00023098"/>
    </source>
</evidence>
<protein>
    <recommendedName>
        <fullName evidence="5">LRAT domain-containing protein</fullName>
    </recommendedName>
</protein>
<proteinExistence type="inferred from homology"/>
<keyword evidence="4" id="KW-0443">Lipid metabolism</keyword>
<gene>
    <name evidence="6" type="ORF">ACJMK2_034725</name>
</gene>
<dbReference type="SUPFAM" id="SSF54001">
    <property type="entry name" value="Cysteine proteinases"/>
    <property type="match status" value="1"/>
</dbReference>
<evidence type="ECO:0000313" key="7">
    <source>
        <dbReference type="Proteomes" id="UP001634394"/>
    </source>
</evidence>
<evidence type="ECO:0000313" key="6">
    <source>
        <dbReference type="EMBL" id="KAL3876946.1"/>
    </source>
</evidence>
<keyword evidence="2" id="KW-0808">Transferase</keyword>
<keyword evidence="7" id="KW-1185">Reference proteome</keyword>
<dbReference type="Proteomes" id="UP001634394">
    <property type="component" value="Unassembled WGS sequence"/>
</dbReference>
<accession>A0ABD3WTZ5</accession>
<evidence type="ECO:0000256" key="3">
    <source>
        <dbReference type="ARBA" id="ARBA00022801"/>
    </source>
</evidence>
<dbReference type="PANTHER" id="PTHR13943">
    <property type="entry name" value="HRAS-LIKE SUPPRESSOR - RELATED"/>
    <property type="match status" value="1"/>
</dbReference>
<reference evidence="6 7" key="1">
    <citation type="submission" date="2024-11" db="EMBL/GenBank/DDBJ databases">
        <title>Chromosome-level genome assembly of the freshwater bivalve Anodonta woodiana.</title>
        <authorList>
            <person name="Chen X."/>
        </authorList>
    </citation>
    <scope>NUCLEOTIDE SEQUENCE [LARGE SCALE GENOMIC DNA]</scope>
    <source>
        <strain evidence="6">MN2024</strain>
        <tissue evidence="6">Gills</tissue>
    </source>
</reference>
<comment type="caution">
    <text evidence="6">The sequence shown here is derived from an EMBL/GenBank/DDBJ whole genome shotgun (WGS) entry which is preliminary data.</text>
</comment>
<dbReference type="InterPro" id="IPR038765">
    <property type="entry name" value="Papain-like_cys_pep_sf"/>
</dbReference>
<organism evidence="6 7">
    <name type="scientific">Sinanodonta woodiana</name>
    <name type="common">Chinese pond mussel</name>
    <name type="synonym">Anodonta woodiana</name>
    <dbReference type="NCBI Taxonomy" id="1069815"/>
    <lineage>
        <taxon>Eukaryota</taxon>
        <taxon>Metazoa</taxon>
        <taxon>Spiralia</taxon>
        <taxon>Lophotrochozoa</taxon>
        <taxon>Mollusca</taxon>
        <taxon>Bivalvia</taxon>
        <taxon>Autobranchia</taxon>
        <taxon>Heteroconchia</taxon>
        <taxon>Palaeoheterodonta</taxon>
        <taxon>Unionida</taxon>
        <taxon>Unionoidea</taxon>
        <taxon>Unionidae</taxon>
        <taxon>Unioninae</taxon>
        <taxon>Sinanodonta</taxon>
    </lineage>
</organism>
<dbReference type="InterPro" id="IPR007053">
    <property type="entry name" value="LRAT_dom"/>
</dbReference>
<dbReference type="PANTHER" id="PTHR13943:SF77">
    <property type="entry name" value="LRAT DOMAIN-CONTAINING PROTEIN"/>
    <property type="match status" value="1"/>
</dbReference>
<feature type="domain" description="LRAT" evidence="5">
    <location>
        <begin position="24"/>
        <end position="146"/>
    </location>
</feature>
<comment type="similarity">
    <text evidence="1">Belongs to the H-rev107 family.</text>
</comment>
<evidence type="ECO:0000259" key="5">
    <source>
        <dbReference type="PROSITE" id="PS51934"/>
    </source>
</evidence>
<dbReference type="AlphaFoldDB" id="A0ABD3WTZ5"/>
<evidence type="ECO:0000256" key="1">
    <source>
        <dbReference type="ARBA" id="ARBA00007824"/>
    </source>
</evidence>
<dbReference type="Pfam" id="PF04970">
    <property type="entry name" value="LRAT"/>
    <property type="match status" value="1"/>
</dbReference>
<dbReference type="Gene3D" id="3.90.1720.10">
    <property type="entry name" value="endopeptidase domain like (from Nostoc punctiforme)"/>
    <property type="match status" value="1"/>
</dbReference>
<dbReference type="EMBL" id="JBJQND010000005">
    <property type="protein sequence ID" value="KAL3876946.1"/>
    <property type="molecule type" value="Genomic_DNA"/>
</dbReference>
<sequence>MTQTPIQRHNQTVLASLEKGDLVEFPRFKGIYSHWAVYVGDNNVVHLTGDPNAQSSVNANPSHVFYICGVMYSKAKVQLDNFFAVAAKSKARKNNNKDIIFSPDDTGSIVQRALNKIGDDIGYHILWKNCEYFASWCRYGEGWSNQRGSLYLKYRRRFSYLELKINIKYKIYSYLKYEEISYLPFYIKN</sequence>
<dbReference type="GO" id="GO:0016740">
    <property type="term" value="F:transferase activity"/>
    <property type="evidence" value="ECO:0007669"/>
    <property type="project" value="UniProtKB-KW"/>
</dbReference>